<reference evidence="1 2" key="1">
    <citation type="submission" date="2014-02" db="EMBL/GenBank/DDBJ databases">
        <title>The small core and large imbalanced accessory genome model reveals a collaborative survival strategy of Sorangium cellulosum strains in nature.</title>
        <authorList>
            <person name="Han K."/>
            <person name="Peng R."/>
            <person name="Blom J."/>
            <person name="Li Y.-Z."/>
        </authorList>
    </citation>
    <scope>NUCLEOTIDE SEQUENCE [LARGE SCALE GENOMIC DNA]</scope>
    <source>
        <strain evidence="1 2">So0157-18</strain>
    </source>
</reference>
<sequence length="270" mass="30051">MAHADQPHEQDLEDQLDWAANAEACAVSYIRNLAAALERGDAELGVDPSAWENTMAAVQWAMMEHVHGRATWPPTIKLEDVERMRRLHMLGSVALSGGERPPELHPLALQCMESLLDPGLPTDEADRTDQEHLEDHFDWASSAEVYAVGYIRVLADALERGDAELGVSPSAWENTMAAVQWAMMEHVHGRMQGPTAITLEDVQRMHRLHALGAAALSGGERSTELYPLALRCMESLVGPDWKCISYEFESNVRALNHDVHPDTGRDEDFR</sequence>
<dbReference type="Proteomes" id="UP000075604">
    <property type="component" value="Unassembled WGS sequence"/>
</dbReference>
<gene>
    <name evidence="1" type="ORF">BE04_21860</name>
</gene>
<organism evidence="1 2">
    <name type="scientific">Sorangium cellulosum</name>
    <name type="common">Polyangium cellulosum</name>
    <dbReference type="NCBI Taxonomy" id="56"/>
    <lineage>
        <taxon>Bacteria</taxon>
        <taxon>Pseudomonadati</taxon>
        <taxon>Myxococcota</taxon>
        <taxon>Polyangia</taxon>
        <taxon>Polyangiales</taxon>
        <taxon>Polyangiaceae</taxon>
        <taxon>Sorangium</taxon>
    </lineage>
</organism>
<comment type="caution">
    <text evidence="1">The sequence shown here is derived from an EMBL/GenBank/DDBJ whole genome shotgun (WGS) entry which is preliminary data.</text>
</comment>
<dbReference type="AlphaFoldDB" id="A0A150PA13"/>
<name>A0A150PA13_SORCE</name>
<evidence type="ECO:0000313" key="1">
    <source>
        <dbReference type="EMBL" id="KYF52318.1"/>
    </source>
</evidence>
<proteinExistence type="predicted"/>
<accession>A0A150PA13</accession>
<evidence type="ECO:0000313" key="2">
    <source>
        <dbReference type="Proteomes" id="UP000075604"/>
    </source>
</evidence>
<protein>
    <submittedName>
        <fullName evidence="1">Uncharacterized protein</fullName>
    </submittedName>
</protein>
<dbReference type="EMBL" id="JELX01003406">
    <property type="protein sequence ID" value="KYF52318.1"/>
    <property type="molecule type" value="Genomic_DNA"/>
</dbReference>